<keyword evidence="3" id="KW-1185">Reference proteome</keyword>
<feature type="region of interest" description="Disordered" evidence="1">
    <location>
        <begin position="410"/>
        <end position="433"/>
    </location>
</feature>
<evidence type="ECO:0000256" key="1">
    <source>
        <dbReference type="SAM" id="MobiDB-lite"/>
    </source>
</evidence>
<feature type="region of interest" description="Disordered" evidence="1">
    <location>
        <begin position="189"/>
        <end position="260"/>
    </location>
</feature>
<organism evidence="2 3">
    <name type="scientific">Pseudozyma flocculosa</name>
    <dbReference type="NCBI Taxonomy" id="84751"/>
    <lineage>
        <taxon>Eukaryota</taxon>
        <taxon>Fungi</taxon>
        <taxon>Dikarya</taxon>
        <taxon>Basidiomycota</taxon>
        <taxon>Ustilaginomycotina</taxon>
        <taxon>Ustilaginomycetes</taxon>
        <taxon>Ustilaginales</taxon>
        <taxon>Ustilaginaceae</taxon>
        <taxon>Pseudozyma</taxon>
    </lineage>
</organism>
<proteinExistence type="predicted"/>
<dbReference type="Proteomes" id="UP000323386">
    <property type="component" value="Unassembled WGS sequence"/>
</dbReference>
<feature type="compositionally biased region" description="Low complexity" evidence="1">
    <location>
        <begin position="191"/>
        <end position="205"/>
    </location>
</feature>
<feature type="region of interest" description="Disordered" evidence="1">
    <location>
        <begin position="446"/>
        <end position="560"/>
    </location>
</feature>
<gene>
    <name evidence="2" type="ORF">PSFLO_06519</name>
</gene>
<feature type="compositionally biased region" description="Polar residues" evidence="1">
    <location>
        <begin position="454"/>
        <end position="463"/>
    </location>
</feature>
<reference evidence="2 3" key="1">
    <citation type="submission" date="2018-03" db="EMBL/GenBank/DDBJ databases">
        <authorList>
            <person name="Guldener U."/>
        </authorList>
    </citation>
    <scope>NUCLEOTIDE SEQUENCE [LARGE SCALE GENOMIC DNA]</scope>
    <source>
        <strain evidence="2 3">DAOM196992</strain>
    </source>
</reference>
<feature type="compositionally biased region" description="Low complexity" evidence="1">
    <location>
        <begin position="485"/>
        <end position="515"/>
    </location>
</feature>
<feature type="compositionally biased region" description="Low complexity" evidence="1">
    <location>
        <begin position="410"/>
        <end position="421"/>
    </location>
</feature>
<evidence type="ECO:0008006" key="4">
    <source>
        <dbReference type="Google" id="ProtNLM"/>
    </source>
</evidence>
<dbReference type="AlphaFoldDB" id="A0A5C3FBJ7"/>
<sequence length="560" mass="60495">MSQSLKSWLFERMADQAHDALESGTTLYDLPFTTGNRVQLVRFLTFRPPDDPLADRDVWAVVSDRTHVMAAKFVRGQVTRFQRNNPTLPFTTLRGALLMLRATRAIITRIPSASKATMWDENDFNLALEVRSFDLLGSIGEPTFWPDAKLVLSPRGVPAELEHRWKLLTEWVDKWRRYRLKREERKRGKSSARCSLAAAARRPSATLKAVHDSEARHEPSLDALQSTPLPTPGQRVRSDPAVNLTRSAERTSRSQSDSRLILQRRDADETGLTQLAGVSRRSARSAWDGYDIDAAVPSTMAVFSEPPPSAGPPPPPSGIDRAADACAGMSFLSTTEEAESLSICHVPEPRCRIPPPASLDGAWNDEAIPDPSDLGLSPIELTPEELIASDAAALPASRLLSTPKPAVAPAATTTTQVAPAATSPPTPSLSFDLASTPTLLHSFAATPSRRRSQLAASTTSNIPASPRPSASALDSKPDGTRPAPTTTTTTTTVRFKDAASPARARPAAAAAAAAADGEGGSKERKRRRGGSDPPDDPIRARKRKSEARDKLKMLMASIVD</sequence>
<dbReference type="OrthoDB" id="2556442at2759"/>
<accession>A0A5C3FBJ7</accession>
<evidence type="ECO:0000313" key="2">
    <source>
        <dbReference type="EMBL" id="SPO41037.1"/>
    </source>
</evidence>
<feature type="region of interest" description="Disordered" evidence="1">
    <location>
        <begin position="356"/>
        <end position="377"/>
    </location>
</feature>
<name>A0A5C3FBJ7_9BASI</name>
<protein>
    <recommendedName>
        <fullName evidence="4">Telomere replication protein EST3</fullName>
    </recommendedName>
</protein>
<dbReference type="EMBL" id="OOIP01000024">
    <property type="protein sequence ID" value="SPO41037.1"/>
    <property type="molecule type" value="Genomic_DNA"/>
</dbReference>
<feature type="compositionally biased region" description="Basic and acidic residues" evidence="1">
    <location>
        <begin position="209"/>
        <end position="220"/>
    </location>
</feature>
<evidence type="ECO:0000313" key="3">
    <source>
        <dbReference type="Proteomes" id="UP000323386"/>
    </source>
</evidence>